<dbReference type="EMBL" id="BFAD01000005">
    <property type="protein sequence ID" value="GBE83190.1"/>
    <property type="molecule type" value="Genomic_DNA"/>
</dbReference>
<feature type="compositionally biased region" description="Acidic residues" evidence="1">
    <location>
        <begin position="51"/>
        <end position="64"/>
    </location>
</feature>
<dbReference type="RefSeq" id="XP_027614103.1">
    <property type="nucleotide sequence ID" value="XM_027758302.1"/>
</dbReference>
<keyword evidence="3" id="KW-1185">Reference proteome</keyword>
<dbReference type="STRING" id="139825.A0A401GLZ4"/>
<reference evidence="2 3" key="1">
    <citation type="journal article" date="2018" name="Sci. Rep.">
        <title>Genome sequence of the cauliflower mushroom Sparassis crispa (Hanabiratake) and its association with beneficial usage.</title>
        <authorList>
            <person name="Kiyama R."/>
            <person name="Furutani Y."/>
            <person name="Kawaguchi K."/>
            <person name="Nakanishi T."/>
        </authorList>
    </citation>
    <scope>NUCLEOTIDE SEQUENCE [LARGE SCALE GENOMIC DNA]</scope>
</reference>
<dbReference type="InParanoid" id="A0A401GLZ4"/>
<gene>
    <name evidence="2" type="ORF">SCP_0502370</name>
</gene>
<dbReference type="OrthoDB" id="2792799at2759"/>
<dbReference type="AlphaFoldDB" id="A0A401GLZ4"/>
<name>A0A401GLZ4_9APHY</name>
<evidence type="ECO:0000313" key="2">
    <source>
        <dbReference type="EMBL" id="GBE83190.1"/>
    </source>
</evidence>
<evidence type="ECO:0000256" key="1">
    <source>
        <dbReference type="SAM" id="MobiDB-lite"/>
    </source>
</evidence>
<evidence type="ECO:0000313" key="3">
    <source>
        <dbReference type="Proteomes" id="UP000287166"/>
    </source>
</evidence>
<accession>A0A401GLZ4</accession>
<dbReference type="Proteomes" id="UP000287166">
    <property type="component" value="Unassembled WGS sequence"/>
</dbReference>
<sequence>MRLLGQTQHGIYAEDPMDNVHPDTLKQYYGVMGSIRNRPVGQTGAGHPDDEPMEEDSSDEEADETDHAIEELENQIEGDQEQHIRHKPIKVATHQDPFPNPNHKNLFLTILQEVRNAGLIPAGYGARAEEWEGGQYLEESIKFSKKKKELIVTLPSEIWLPRAILWVQALDIMMRLGVGEH</sequence>
<proteinExistence type="predicted"/>
<comment type="caution">
    <text evidence="2">The sequence shown here is derived from an EMBL/GenBank/DDBJ whole genome shotgun (WGS) entry which is preliminary data.</text>
</comment>
<feature type="region of interest" description="Disordered" evidence="1">
    <location>
        <begin position="1"/>
        <end position="21"/>
    </location>
</feature>
<dbReference type="GeneID" id="38780107"/>
<organism evidence="2 3">
    <name type="scientific">Sparassis crispa</name>
    <dbReference type="NCBI Taxonomy" id="139825"/>
    <lineage>
        <taxon>Eukaryota</taxon>
        <taxon>Fungi</taxon>
        <taxon>Dikarya</taxon>
        <taxon>Basidiomycota</taxon>
        <taxon>Agaricomycotina</taxon>
        <taxon>Agaricomycetes</taxon>
        <taxon>Polyporales</taxon>
        <taxon>Sparassidaceae</taxon>
        <taxon>Sparassis</taxon>
    </lineage>
</organism>
<protein>
    <submittedName>
        <fullName evidence="2">Uncharacterized protein</fullName>
    </submittedName>
</protein>
<feature type="region of interest" description="Disordered" evidence="1">
    <location>
        <begin position="36"/>
        <end position="65"/>
    </location>
</feature>